<organism evidence="1 2">
    <name type="scientific">Elysia crispata</name>
    <name type="common">lettuce slug</name>
    <dbReference type="NCBI Taxonomy" id="231223"/>
    <lineage>
        <taxon>Eukaryota</taxon>
        <taxon>Metazoa</taxon>
        <taxon>Spiralia</taxon>
        <taxon>Lophotrochozoa</taxon>
        <taxon>Mollusca</taxon>
        <taxon>Gastropoda</taxon>
        <taxon>Heterobranchia</taxon>
        <taxon>Euthyneura</taxon>
        <taxon>Panpulmonata</taxon>
        <taxon>Sacoglossa</taxon>
        <taxon>Placobranchoidea</taxon>
        <taxon>Plakobranchidae</taxon>
        <taxon>Elysia</taxon>
    </lineage>
</organism>
<dbReference type="EMBL" id="JAWDGP010006957">
    <property type="protein sequence ID" value="KAK3732530.1"/>
    <property type="molecule type" value="Genomic_DNA"/>
</dbReference>
<protein>
    <submittedName>
        <fullName evidence="1">Uncharacterized protein</fullName>
    </submittedName>
</protein>
<reference evidence="1" key="1">
    <citation type="journal article" date="2023" name="G3 (Bethesda)">
        <title>A reference genome for the long-term kleptoplast-retaining sea slug Elysia crispata morphotype clarki.</title>
        <authorList>
            <person name="Eastman K.E."/>
            <person name="Pendleton A.L."/>
            <person name="Shaikh M.A."/>
            <person name="Suttiyut T."/>
            <person name="Ogas R."/>
            <person name="Tomko P."/>
            <person name="Gavelis G."/>
            <person name="Widhalm J.R."/>
            <person name="Wisecaver J.H."/>
        </authorList>
    </citation>
    <scope>NUCLEOTIDE SEQUENCE</scope>
    <source>
        <strain evidence="1">ECLA1</strain>
    </source>
</reference>
<evidence type="ECO:0000313" key="1">
    <source>
        <dbReference type="EMBL" id="KAK3732530.1"/>
    </source>
</evidence>
<dbReference type="AlphaFoldDB" id="A0AAE0Y4Q7"/>
<name>A0AAE0Y4Q7_9GAST</name>
<accession>A0AAE0Y4Q7</accession>
<keyword evidence="2" id="KW-1185">Reference proteome</keyword>
<proteinExistence type="predicted"/>
<dbReference type="Proteomes" id="UP001283361">
    <property type="component" value="Unassembled WGS sequence"/>
</dbReference>
<evidence type="ECO:0000313" key="2">
    <source>
        <dbReference type="Proteomes" id="UP001283361"/>
    </source>
</evidence>
<sequence>MLVPSALESGKNNFRNFRYAGGIDFCHAMLQLLAALGPVGIRINDWMGRRQEIPARRTTRLVSWVRSLERDRVNGW</sequence>
<comment type="caution">
    <text evidence="1">The sequence shown here is derived from an EMBL/GenBank/DDBJ whole genome shotgun (WGS) entry which is preliminary data.</text>
</comment>
<gene>
    <name evidence="1" type="ORF">RRG08_030730</name>
</gene>